<protein>
    <submittedName>
        <fullName evidence="3">DnaJ domain-containing protein</fullName>
    </submittedName>
</protein>
<dbReference type="PANTHER" id="PTHR44029:SF1">
    <property type="entry name" value="DNAJ HOMOLOG SUBFAMILY C MEMBER 21"/>
    <property type="match status" value="1"/>
</dbReference>
<reference evidence="3 4" key="1">
    <citation type="journal article" date="2019" name="Nat. Ecol. Evol.">
        <title>Megaphylogeny resolves global patterns of mushroom evolution.</title>
        <authorList>
            <person name="Varga T."/>
            <person name="Krizsan K."/>
            <person name="Foldi C."/>
            <person name="Dima B."/>
            <person name="Sanchez-Garcia M."/>
            <person name="Sanchez-Ramirez S."/>
            <person name="Szollosi G.J."/>
            <person name="Szarkandi J.G."/>
            <person name="Papp V."/>
            <person name="Albert L."/>
            <person name="Andreopoulos W."/>
            <person name="Angelini C."/>
            <person name="Antonin V."/>
            <person name="Barry K.W."/>
            <person name="Bougher N.L."/>
            <person name="Buchanan P."/>
            <person name="Buyck B."/>
            <person name="Bense V."/>
            <person name="Catcheside P."/>
            <person name="Chovatia M."/>
            <person name="Cooper J."/>
            <person name="Damon W."/>
            <person name="Desjardin D."/>
            <person name="Finy P."/>
            <person name="Geml J."/>
            <person name="Haridas S."/>
            <person name="Hughes K."/>
            <person name="Justo A."/>
            <person name="Karasinski D."/>
            <person name="Kautmanova I."/>
            <person name="Kiss B."/>
            <person name="Kocsube S."/>
            <person name="Kotiranta H."/>
            <person name="LaButti K.M."/>
            <person name="Lechner B.E."/>
            <person name="Liimatainen K."/>
            <person name="Lipzen A."/>
            <person name="Lukacs Z."/>
            <person name="Mihaltcheva S."/>
            <person name="Morgado L.N."/>
            <person name="Niskanen T."/>
            <person name="Noordeloos M.E."/>
            <person name="Ohm R.A."/>
            <person name="Ortiz-Santana B."/>
            <person name="Ovrebo C."/>
            <person name="Racz N."/>
            <person name="Riley R."/>
            <person name="Savchenko A."/>
            <person name="Shiryaev A."/>
            <person name="Soop K."/>
            <person name="Spirin V."/>
            <person name="Szebenyi C."/>
            <person name="Tomsovsky M."/>
            <person name="Tulloss R.E."/>
            <person name="Uehling J."/>
            <person name="Grigoriev I.V."/>
            <person name="Vagvolgyi C."/>
            <person name="Papp T."/>
            <person name="Martin F.M."/>
            <person name="Miettinen O."/>
            <person name="Hibbett D.S."/>
            <person name="Nagy L.G."/>
        </authorList>
    </citation>
    <scope>NUCLEOTIDE SEQUENCE [LARGE SCALE GENOMIC DNA]</scope>
    <source>
        <strain evidence="3 4">CBS 166.37</strain>
    </source>
</reference>
<proteinExistence type="predicted"/>
<dbReference type="Proteomes" id="UP000308652">
    <property type="component" value="Unassembled WGS sequence"/>
</dbReference>
<dbReference type="STRING" id="68775.A0A5C3LQ67"/>
<dbReference type="InterPro" id="IPR018253">
    <property type="entry name" value="DnaJ_domain_CS"/>
</dbReference>
<dbReference type="SUPFAM" id="SSF46565">
    <property type="entry name" value="Chaperone J-domain"/>
    <property type="match status" value="1"/>
</dbReference>
<dbReference type="OrthoDB" id="10250354at2759"/>
<dbReference type="GO" id="GO:0005737">
    <property type="term" value="C:cytoplasm"/>
    <property type="evidence" value="ECO:0007669"/>
    <property type="project" value="TreeGrafter"/>
</dbReference>
<accession>A0A5C3LQ67</accession>
<dbReference type="InterPro" id="IPR051964">
    <property type="entry name" value="Chaperone_stress_response"/>
</dbReference>
<keyword evidence="4" id="KW-1185">Reference proteome</keyword>
<dbReference type="Pfam" id="PF21884">
    <property type="entry name" value="ZUO1-like_ZHD"/>
    <property type="match status" value="1"/>
</dbReference>
<gene>
    <name evidence="3" type="ORF">BDQ12DRAFT_764283</name>
</gene>
<dbReference type="Pfam" id="PF00226">
    <property type="entry name" value="DnaJ"/>
    <property type="match status" value="1"/>
</dbReference>
<dbReference type="PRINTS" id="PR00625">
    <property type="entry name" value="JDOMAIN"/>
</dbReference>
<dbReference type="PROSITE" id="PS50076">
    <property type="entry name" value="DNAJ_2"/>
    <property type="match status" value="1"/>
</dbReference>
<dbReference type="PANTHER" id="PTHR44029">
    <property type="entry name" value="DNAJ HOMOLOG SUBFAMILY C MEMBER 21"/>
    <property type="match status" value="1"/>
</dbReference>
<sequence length="340" mass="40128">MGASESKPLTHLDFDVLDLYEVLEVELEATPEDIKRAYRKKALEHHPDKNQGDVVGSTRRFARIQEAYETLSDGHKREIYNYKRATAPPASQDDKAMEEEFTMPGTHRDTSISQSSWFQYIFGFWSSSSTPAPKEHKIMEPREYYAHTQKFGRGTGISIFDVMTYLESHSQFSWEEVDYPSPHSAYAYFDRLFAVLAIDERLWGNHEHIPSFGNCQMAWCQSDLPSGSSESTAKDFYHFWTKFQTKKQFEWIKYYQAPYPNPHVENMIEKENRKVQREIQKQYNTAIQELVKQLMAFDPRYFWHLKMRETRRQTAPPTPQTNNKKNKKNKRKKNKNSTVF</sequence>
<evidence type="ECO:0000256" key="1">
    <source>
        <dbReference type="SAM" id="MobiDB-lite"/>
    </source>
</evidence>
<dbReference type="InterPro" id="IPR001623">
    <property type="entry name" value="DnaJ_domain"/>
</dbReference>
<evidence type="ECO:0000313" key="3">
    <source>
        <dbReference type="EMBL" id="TFK34126.1"/>
    </source>
</evidence>
<dbReference type="Gene3D" id="1.10.287.110">
    <property type="entry name" value="DnaJ domain"/>
    <property type="match status" value="1"/>
</dbReference>
<evidence type="ECO:0000313" key="4">
    <source>
        <dbReference type="Proteomes" id="UP000308652"/>
    </source>
</evidence>
<organism evidence="3 4">
    <name type="scientific">Crucibulum laeve</name>
    <dbReference type="NCBI Taxonomy" id="68775"/>
    <lineage>
        <taxon>Eukaryota</taxon>
        <taxon>Fungi</taxon>
        <taxon>Dikarya</taxon>
        <taxon>Basidiomycota</taxon>
        <taxon>Agaricomycotina</taxon>
        <taxon>Agaricomycetes</taxon>
        <taxon>Agaricomycetidae</taxon>
        <taxon>Agaricales</taxon>
        <taxon>Agaricineae</taxon>
        <taxon>Nidulariaceae</taxon>
        <taxon>Crucibulum</taxon>
    </lineage>
</organism>
<dbReference type="SMART" id="SM00271">
    <property type="entry name" value="DnaJ"/>
    <property type="match status" value="1"/>
</dbReference>
<dbReference type="InterPro" id="IPR054076">
    <property type="entry name" value="ZUO1-like_ZHD"/>
</dbReference>
<dbReference type="PROSITE" id="PS00636">
    <property type="entry name" value="DNAJ_1"/>
    <property type="match status" value="1"/>
</dbReference>
<feature type="domain" description="J" evidence="2">
    <location>
        <begin position="18"/>
        <end position="84"/>
    </location>
</feature>
<name>A0A5C3LQ67_9AGAR</name>
<feature type="region of interest" description="Disordered" evidence="1">
    <location>
        <begin position="310"/>
        <end position="340"/>
    </location>
</feature>
<dbReference type="InterPro" id="IPR036869">
    <property type="entry name" value="J_dom_sf"/>
</dbReference>
<dbReference type="CDD" id="cd06257">
    <property type="entry name" value="DnaJ"/>
    <property type="match status" value="1"/>
</dbReference>
<dbReference type="EMBL" id="ML213636">
    <property type="protein sequence ID" value="TFK34126.1"/>
    <property type="molecule type" value="Genomic_DNA"/>
</dbReference>
<dbReference type="AlphaFoldDB" id="A0A5C3LQ67"/>
<feature type="compositionally biased region" description="Basic residues" evidence="1">
    <location>
        <begin position="324"/>
        <end position="340"/>
    </location>
</feature>
<evidence type="ECO:0000259" key="2">
    <source>
        <dbReference type="PROSITE" id="PS50076"/>
    </source>
</evidence>